<keyword evidence="3 10" id="KW-0812">Transmembrane</keyword>
<keyword evidence="8 10" id="KW-0472">Membrane</keyword>
<dbReference type="InterPro" id="IPR051689">
    <property type="entry name" value="Sterol_desaturase/TMEM195"/>
</dbReference>
<name>A0A183CLA2_GLOPA</name>
<dbReference type="PANTHER" id="PTHR21624:SF4">
    <property type="entry name" value="ALKYLGLYCEROL MONOOXYGENASE"/>
    <property type="match status" value="1"/>
</dbReference>
<keyword evidence="4" id="KW-0256">Endoplasmic reticulum</keyword>
<feature type="transmembrane region" description="Helical" evidence="10">
    <location>
        <begin position="143"/>
        <end position="161"/>
    </location>
</feature>
<keyword evidence="6" id="KW-0560">Oxidoreductase</keyword>
<keyword evidence="12" id="KW-1185">Reference proteome</keyword>
<feature type="region of interest" description="Disordered" evidence="9">
    <location>
        <begin position="294"/>
        <end position="343"/>
    </location>
</feature>
<evidence type="ECO:0000256" key="9">
    <source>
        <dbReference type="SAM" id="MobiDB-lite"/>
    </source>
</evidence>
<feature type="compositionally biased region" description="Basic and acidic residues" evidence="9">
    <location>
        <begin position="306"/>
        <end position="343"/>
    </location>
</feature>
<sequence length="343" mass="38980">AAVRHGTLLINREMEKLQKCCVKLEDNGLKVLTLSVAFPVPRGFLSDPDSIIAEDLELFTGFSQSNVLILRKGCSADYRSYVFQYAILRHAVNAAPFNDTDLRLIHPPMFKRFFLHQEGLTIARVVQVELPVQKYNPPLSPWLKAYCVGHFLLLLCIFLHFEYDRGQLGYVDFSLKIAFFVCTMQSFGAFFDKKKFAPFLEIFRSIGVIAYYATRTIIERRGLQPNRIFMAALFAVSAIAFAVIPLRDLARKASKVTPKRGEPIGTVRKEFENGENGIAEVTDKTTETKRNGVDMDRTKRNGVGMDRTKRNGVDMDRTKRNGVDMDRTKRNDGVDMDKSGCWI</sequence>
<dbReference type="GO" id="GO:0005789">
    <property type="term" value="C:endoplasmic reticulum membrane"/>
    <property type="evidence" value="ECO:0007669"/>
    <property type="project" value="UniProtKB-SubCell"/>
</dbReference>
<protein>
    <submittedName>
        <fullName evidence="13">PAP-associated domain-containing protein</fullName>
    </submittedName>
</protein>
<evidence type="ECO:0000256" key="2">
    <source>
        <dbReference type="ARBA" id="ARBA00004477"/>
    </source>
</evidence>
<evidence type="ECO:0000256" key="5">
    <source>
        <dbReference type="ARBA" id="ARBA00022989"/>
    </source>
</evidence>
<proteinExistence type="predicted"/>
<accession>A0A183CLA2</accession>
<evidence type="ECO:0000256" key="4">
    <source>
        <dbReference type="ARBA" id="ARBA00022824"/>
    </source>
</evidence>
<evidence type="ECO:0000256" key="8">
    <source>
        <dbReference type="ARBA" id="ARBA00023136"/>
    </source>
</evidence>
<evidence type="ECO:0000256" key="6">
    <source>
        <dbReference type="ARBA" id="ARBA00023002"/>
    </source>
</evidence>
<dbReference type="GO" id="GO:0050479">
    <property type="term" value="F:glyceryl-ether monooxygenase activity"/>
    <property type="evidence" value="ECO:0007669"/>
    <property type="project" value="TreeGrafter"/>
</dbReference>
<organism evidence="12 13">
    <name type="scientific">Globodera pallida</name>
    <name type="common">Potato cyst nematode worm</name>
    <name type="synonym">Heterodera pallida</name>
    <dbReference type="NCBI Taxonomy" id="36090"/>
    <lineage>
        <taxon>Eukaryota</taxon>
        <taxon>Metazoa</taxon>
        <taxon>Ecdysozoa</taxon>
        <taxon>Nematoda</taxon>
        <taxon>Chromadorea</taxon>
        <taxon>Rhabditida</taxon>
        <taxon>Tylenchina</taxon>
        <taxon>Tylenchomorpha</taxon>
        <taxon>Tylenchoidea</taxon>
        <taxon>Heteroderidae</taxon>
        <taxon>Heteroderinae</taxon>
        <taxon>Globodera</taxon>
    </lineage>
</organism>
<dbReference type="Pfam" id="PF24858">
    <property type="entry name" value="AGMP_C"/>
    <property type="match status" value="1"/>
</dbReference>
<feature type="domain" description="Alkylglycerol monooxygenase C-terminal" evidence="11">
    <location>
        <begin position="143"/>
        <end position="212"/>
    </location>
</feature>
<comment type="subcellular location">
    <subcellularLocation>
        <location evidence="2">Endoplasmic reticulum membrane</location>
        <topology evidence="2">Multi-pass membrane protein</topology>
    </subcellularLocation>
</comment>
<reference evidence="13" key="3">
    <citation type="submission" date="2016-06" db="UniProtKB">
        <authorList>
            <consortium name="WormBaseParasite"/>
        </authorList>
    </citation>
    <scope>IDENTIFICATION</scope>
</reference>
<evidence type="ECO:0000256" key="1">
    <source>
        <dbReference type="ARBA" id="ARBA00001962"/>
    </source>
</evidence>
<comment type="cofactor">
    <cofactor evidence="1">
        <name>Fe cation</name>
        <dbReference type="ChEBI" id="CHEBI:24875"/>
    </cofactor>
</comment>
<feature type="transmembrane region" description="Helical" evidence="10">
    <location>
        <begin position="228"/>
        <end position="246"/>
    </location>
</feature>
<dbReference type="PANTHER" id="PTHR21624">
    <property type="entry name" value="STEROL DESATURASE-RELATED PROTEIN"/>
    <property type="match status" value="1"/>
</dbReference>
<evidence type="ECO:0000259" key="11">
    <source>
        <dbReference type="Pfam" id="PF24858"/>
    </source>
</evidence>
<evidence type="ECO:0000256" key="7">
    <source>
        <dbReference type="ARBA" id="ARBA00023004"/>
    </source>
</evidence>
<dbReference type="Proteomes" id="UP000050741">
    <property type="component" value="Unassembled WGS sequence"/>
</dbReference>
<keyword evidence="5 10" id="KW-1133">Transmembrane helix</keyword>
<feature type="transmembrane region" description="Helical" evidence="10">
    <location>
        <begin position="173"/>
        <end position="191"/>
    </location>
</feature>
<dbReference type="AlphaFoldDB" id="A0A183CLA2"/>
<dbReference type="GO" id="GO:0006643">
    <property type="term" value="P:membrane lipid metabolic process"/>
    <property type="evidence" value="ECO:0007669"/>
    <property type="project" value="TreeGrafter"/>
</dbReference>
<reference evidence="12" key="1">
    <citation type="submission" date="2013-12" db="EMBL/GenBank/DDBJ databases">
        <authorList>
            <person name="Aslett M."/>
        </authorList>
    </citation>
    <scope>NUCLEOTIDE SEQUENCE [LARGE SCALE GENOMIC DNA]</scope>
    <source>
        <strain evidence="12">Lindley</strain>
    </source>
</reference>
<reference evidence="12" key="2">
    <citation type="submission" date="2014-05" db="EMBL/GenBank/DDBJ databases">
        <title>The genome and life-stage specific transcriptomes of Globodera pallida elucidate key aspects of plant parasitism by a cyst nematode.</title>
        <authorList>
            <person name="Cotton J.A."/>
            <person name="Lilley C.J."/>
            <person name="Jones L.M."/>
            <person name="Kikuchi T."/>
            <person name="Reid A.J."/>
            <person name="Thorpe P."/>
            <person name="Tsai I.J."/>
            <person name="Beasley H."/>
            <person name="Blok V."/>
            <person name="Cock P.J.A."/>
            <person name="Van den Akker S.E."/>
            <person name="Holroyd N."/>
            <person name="Hunt M."/>
            <person name="Mantelin S."/>
            <person name="Naghra H."/>
            <person name="Pain A."/>
            <person name="Palomares-Rius J.E."/>
            <person name="Zarowiecki M."/>
            <person name="Berriman M."/>
            <person name="Jones J.T."/>
            <person name="Urwin P.E."/>
        </authorList>
    </citation>
    <scope>NUCLEOTIDE SEQUENCE [LARGE SCALE GENOMIC DNA]</scope>
    <source>
        <strain evidence="12">Lindley</strain>
    </source>
</reference>
<dbReference type="WBParaSite" id="GPLIN_001365800">
    <property type="protein sequence ID" value="GPLIN_001365800"/>
    <property type="gene ID" value="GPLIN_001365800"/>
</dbReference>
<evidence type="ECO:0000256" key="3">
    <source>
        <dbReference type="ARBA" id="ARBA00022692"/>
    </source>
</evidence>
<evidence type="ECO:0000313" key="13">
    <source>
        <dbReference type="WBParaSite" id="GPLIN_001365800"/>
    </source>
</evidence>
<keyword evidence="7" id="KW-0408">Iron</keyword>
<evidence type="ECO:0000313" key="12">
    <source>
        <dbReference type="Proteomes" id="UP000050741"/>
    </source>
</evidence>
<dbReference type="InterPro" id="IPR056853">
    <property type="entry name" value="AGMP_C"/>
</dbReference>
<evidence type="ECO:0000256" key="10">
    <source>
        <dbReference type="SAM" id="Phobius"/>
    </source>
</evidence>